<evidence type="ECO:0000259" key="1">
    <source>
        <dbReference type="Pfam" id="PF13569"/>
    </source>
</evidence>
<gene>
    <name evidence="2" type="ORF">Voc01_070630</name>
</gene>
<accession>A0A8J4EEW6</accession>
<organism evidence="2 3">
    <name type="scientific">Virgisporangium ochraceum</name>
    <dbReference type="NCBI Taxonomy" id="65505"/>
    <lineage>
        <taxon>Bacteria</taxon>
        <taxon>Bacillati</taxon>
        <taxon>Actinomycetota</taxon>
        <taxon>Actinomycetes</taxon>
        <taxon>Micromonosporales</taxon>
        <taxon>Micromonosporaceae</taxon>
        <taxon>Virgisporangium</taxon>
    </lineage>
</organism>
<keyword evidence="3" id="KW-1185">Reference proteome</keyword>
<proteinExistence type="predicted"/>
<dbReference type="Pfam" id="PF13569">
    <property type="entry name" value="DUF4132"/>
    <property type="match status" value="1"/>
</dbReference>
<dbReference type="InterPro" id="IPR015943">
    <property type="entry name" value="WD40/YVTN_repeat-like_dom_sf"/>
</dbReference>
<dbReference type="EMBL" id="BOPH01000097">
    <property type="protein sequence ID" value="GIJ72146.1"/>
    <property type="molecule type" value="Genomic_DNA"/>
</dbReference>
<reference evidence="2" key="1">
    <citation type="submission" date="2021-01" db="EMBL/GenBank/DDBJ databases">
        <title>Whole genome shotgun sequence of Virgisporangium ochraceum NBRC 16418.</title>
        <authorList>
            <person name="Komaki H."/>
            <person name="Tamura T."/>
        </authorList>
    </citation>
    <scope>NUCLEOTIDE SEQUENCE</scope>
    <source>
        <strain evidence="2">NBRC 16418</strain>
    </source>
</reference>
<feature type="domain" description="DUF4132" evidence="1">
    <location>
        <begin position="1127"/>
        <end position="1305"/>
    </location>
</feature>
<dbReference type="InterPro" id="IPR025406">
    <property type="entry name" value="DUF4132"/>
</dbReference>
<dbReference type="Gene3D" id="2.130.10.10">
    <property type="entry name" value="YVTN repeat-like/Quinoprotein amine dehydrogenase"/>
    <property type="match status" value="1"/>
</dbReference>
<evidence type="ECO:0000313" key="2">
    <source>
        <dbReference type="EMBL" id="GIJ72146.1"/>
    </source>
</evidence>
<protein>
    <recommendedName>
        <fullName evidence="1">DUF4132 domain-containing protein</fullName>
    </recommendedName>
</protein>
<sequence>MVLPKGVDMNPLAGLRMGACAGTDNGHQLVLGLAVHAGSAVAVGGQGWSVAAVSSDGYAFRRVVAPGRGLRGALLRGDGLWVVGEYGFIARSTDRGGSWRQLASGTSGCLFGVVADDDGRLWVAGDDGYLATSADGEAFRRVGGVDESIGRISGSPLGVLVPTDRPGRLYVCRDRSVRRLDLEAGVDLMSATVTPAGTVLTVGAGGTVFRSADEGFRRVPVPADGLLTAVRCLPDGRVVIVGADGLVLVSADDGRTFARFDQFVTSATLWCCEPSGDGLLVGGGSGVVAWIGAHRPAAAPPSPTTPVERRDGVHVSPWLRAALYPRRGGIPVAVRPLSTLDDAWTALRRAFWANDRHGMSVTDHRSSIWAYVTSDHHHERELGRRILDPRPRVGSAEEDVRVVELVLQQYQTFIGEFREETEDRLTDFLVASVGLPEAARRLLAGLRYQLPYVGAGPFGRLRELLALADDAEFAAARTAILDAAAAIAPSAVDRRSAHLRWATTFLLPLGPAAGPEERRVHEDALRHLCPFGDGNVHATGIAAGDLATLERFLAANRKNAHPFFAPFRRGRVYLASVLELAGSAAAEVFARLKPGEPWQTDPFHNDLWCRLLAHIDDDHARVALLRERRAGHLWGTANLLRAAALDPDRVRRFARDNGDDELVDLIDRGIEPDPVAPPEDDALGGLGDPVDYVPPPVVRVPPLDPALTVEPVQSWRDEEVEAGQRVGTHESAVTWNGVSIARCDDVEAFVAHRERWAVPTSVADLALAPGHVHDRLLALGFAPGGTAGPALLPVMYRGGLSHLPLLRAALADPDGVEHALRAAQPFGDVSLVPAVVKAFAGRKHKALARSWILRHPEHAAAGALTLWSADHADAGASRVLRYLDAQGHRATILGFAADLAVEPAAEPAVRAMLDADPLTAPGAKRPTVPAFAAARTLPALEPPLDVDLLLTQLAWSNADEVHPGVLAAKAACTPASRAAFAWALFEAWLAEGAPPKASWCLQAVGLLGDDDCARRLTTLARRWPGENASARAHAALDALLNIGTDTALININLLAEKSRFPAFAAAARERIDAIAYSRGLTSDELADRLVPTLGLDEDGADVVGTGSRTYRIVFDATLLPVLRDDRGAVLPDLPRPGRADDKQKAKAAKAKLTALRKDARASASLHLARIERAMCTGRAIGAGVFLDRYARHPWMRHLAGRLVWGVADLPGCDFRVAEDGTLADVDDKLYELPADAPVVVRHPLDLAADALPVWSELFADYEILQPFPQLARPVYRAEDAGAVLSGLAGHTVTYGQLRGLETRGWQRWHDSGVQLAKPVSADTWAVLDTDPGWHASDTAESVPPQRIEGVRFHGADAADVDPRTRSELVYDLHRLVTTA</sequence>
<comment type="caution">
    <text evidence="2">The sequence shown here is derived from an EMBL/GenBank/DDBJ whole genome shotgun (WGS) entry which is preliminary data.</text>
</comment>
<dbReference type="Proteomes" id="UP000635606">
    <property type="component" value="Unassembled WGS sequence"/>
</dbReference>
<dbReference type="SUPFAM" id="SSF110296">
    <property type="entry name" value="Oligoxyloglucan reducing end-specific cellobiohydrolase"/>
    <property type="match status" value="1"/>
</dbReference>
<evidence type="ECO:0000313" key="3">
    <source>
        <dbReference type="Proteomes" id="UP000635606"/>
    </source>
</evidence>
<name>A0A8J4EEW6_9ACTN</name>